<evidence type="ECO:0000259" key="2">
    <source>
        <dbReference type="Pfam" id="PF23759"/>
    </source>
</evidence>
<dbReference type="RefSeq" id="WP_177190170.1">
    <property type="nucleotide sequence ID" value="NZ_FORU01000005.1"/>
</dbReference>
<accession>A0A1I3QDY4</accession>
<sequence length="681" mass="74101">MIKNMKRVSLLLLLVLFSYTSSFARESEMSRGLVELESSFMGVPFFGNLGSSSKNEVLFFAAPDNDDCSSATELTINSTLTCATMTQATFVGATLSSQVKPTCAGAMTKDVWFEFTATATSHRISIEDFGVIAFTAYVAVYDKTCGAMTSATKECFTLSNFGKERVLNSLVIGRKYYVRIGVGGTTEFAFKMCLATIPPPIKVSPSGEMYSVEGLIKDVLVTAGCDLVSNIKYQVGDGSAKTKSVNTFGYFNRNGSDFPFEEGVVLSTSEVQFVPGPFTTGSKGINTYRWVGDKDLVDAINDTGGMPTTPLVATDMRVTQVSFDFTPIKDSLNFEYLFASNSYNSSCTYHCNNGALFAAWLIDTTTGIGENLAKIPGTTTPIALNTIWDSSKILGTNCTQNAQYFWNAYEGGNMPPISAPINFAGSTVGMSSASVTVIPGRKYHIKLAVMDFCTNDSHSSAVFFNARSFDIGTPSLGDDMVIEGGSALCPGETMVLKADLNPNDYVIQWTKDGMDLVGENGPTLTVNSKGSYGVKLDYKNVACYLEVDPIQVEYFDEIIIEKPPLNLVQCKSPTATTLFNLESSMKGVTHYPVTAMFYESKSDAENDTGQIPSYYNFDNTFSSKTIWVRIQSAISPCFKVYSFTIKTETCVIGLVPLNDMHICNTPGSTFDLSQYDSIVYH</sequence>
<gene>
    <name evidence="3" type="ORF">SAMN04487893_105168</name>
</gene>
<dbReference type="InterPro" id="IPR049804">
    <property type="entry name" value="Choice_anch_L"/>
</dbReference>
<keyword evidence="1" id="KW-0732">Signal</keyword>
<protein>
    <recommendedName>
        <fullName evidence="2">T9SS-like galactose binding domain-containing protein</fullName>
    </recommendedName>
</protein>
<dbReference type="InterPro" id="IPR056600">
    <property type="entry name" value="GBD_T9SS_assoc"/>
</dbReference>
<dbReference type="Pfam" id="PF23759">
    <property type="entry name" value="GBD_T9SS_assoc"/>
    <property type="match status" value="1"/>
</dbReference>
<dbReference type="AlphaFoldDB" id="A0A1I3QDY4"/>
<feature type="domain" description="T9SS-like galactose binding" evidence="2">
    <location>
        <begin position="65"/>
        <end position="180"/>
    </location>
</feature>
<keyword evidence="4" id="KW-1185">Reference proteome</keyword>
<evidence type="ECO:0000313" key="3">
    <source>
        <dbReference type="EMBL" id="SFJ31920.1"/>
    </source>
</evidence>
<feature type="non-terminal residue" evidence="3">
    <location>
        <position position="681"/>
    </location>
</feature>
<evidence type="ECO:0000256" key="1">
    <source>
        <dbReference type="SAM" id="SignalP"/>
    </source>
</evidence>
<evidence type="ECO:0000313" key="4">
    <source>
        <dbReference type="Proteomes" id="UP000243887"/>
    </source>
</evidence>
<dbReference type="Proteomes" id="UP000243887">
    <property type="component" value="Unassembled WGS sequence"/>
</dbReference>
<name>A0A1I3QDY4_9FLAO</name>
<organism evidence="3 4">
    <name type="scientific">Myroides guanonis</name>
    <dbReference type="NCBI Taxonomy" id="1150112"/>
    <lineage>
        <taxon>Bacteria</taxon>
        <taxon>Pseudomonadati</taxon>
        <taxon>Bacteroidota</taxon>
        <taxon>Flavobacteriia</taxon>
        <taxon>Flavobacteriales</taxon>
        <taxon>Flavobacteriaceae</taxon>
        <taxon>Myroides</taxon>
    </lineage>
</organism>
<feature type="signal peptide" evidence="1">
    <location>
        <begin position="1"/>
        <end position="24"/>
    </location>
</feature>
<dbReference type="EMBL" id="FORU01000005">
    <property type="protein sequence ID" value="SFJ31920.1"/>
    <property type="molecule type" value="Genomic_DNA"/>
</dbReference>
<proteinExistence type="predicted"/>
<dbReference type="NCBIfam" id="NF038133">
    <property type="entry name" value="choice_anch_L"/>
    <property type="match status" value="1"/>
</dbReference>
<feature type="chain" id="PRO_5017292861" description="T9SS-like galactose binding domain-containing protein" evidence="1">
    <location>
        <begin position="25"/>
        <end position="681"/>
    </location>
</feature>
<dbReference type="STRING" id="1150112.SAMN04487893_105168"/>
<reference evidence="4" key="1">
    <citation type="submission" date="2016-10" db="EMBL/GenBank/DDBJ databases">
        <authorList>
            <person name="Varghese N."/>
            <person name="Submissions S."/>
        </authorList>
    </citation>
    <scope>NUCLEOTIDE SEQUENCE [LARGE SCALE GENOMIC DNA]</scope>
    <source>
        <strain evidence="4">DSM 26542</strain>
    </source>
</reference>